<dbReference type="RefSeq" id="WP_283739543.1">
    <property type="nucleotide sequence ID" value="NZ_JASJEV010000002.1"/>
</dbReference>
<comment type="caution">
    <text evidence="4">The sequence shown here is derived from an EMBL/GenBank/DDBJ whole genome shotgun (WGS) entry which is preliminary data.</text>
</comment>
<keyword evidence="5" id="KW-1185">Reference proteome</keyword>
<evidence type="ECO:0008006" key="6">
    <source>
        <dbReference type="Google" id="ProtNLM"/>
    </source>
</evidence>
<reference evidence="4 5" key="1">
    <citation type="submission" date="2023-05" db="EMBL/GenBank/DDBJ databases">
        <title>Chelatococcus sp. nov., a moderately thermophilic bacterium isolated from hot spring microbial mat.</title>
        <authorList>
            <person name="Hu C.-J."/>
            <person name="Li W.-J."/>
        </authorList>
    </citation>
    <scope>NUCLEOTIDE SEQUENCE [LARGE SCALE GENOMIC DNA]</scope>
    <source>
        <strain evidence="4 5">SYSU G07232</strain>
    </source>
</reference>
<sequence length="659" mass="69807">MPHPDTKTSIADPPGGLNLFAWSDEATAAGDLPADPAVAAGTIAQVEEALRTGPAGPLIAPLMRWGRLRIITTADLPAGMPDGVQAWADGAGRITLIADAIEPGTETAVLLHEAFHAGVRPLIGDPAWNGLMRELETLRTQARRGSARLRGLYDEARRSVGIALAAGQAMPGDISAEEFGAYLIEHYEAAPPAMKRWVDRIAGLVKAWLLRTFGRQFGAVTPEQLRALAAAALRAAAPPARAAGGADERGAGRPSLRHGGGQGEGARFAAGVLVELTANDDIFQNPRSRARDLGGVFADIMPEVTLIGPVDLSEEDIARDAEKKTLLRTGAGRDFHVYEGDGTVWLDVSRLDEGQMGSAVYAAVANYAYNTGRVFIGDPAGLSDLALRRRTEAMLSSALKFGTTDHLAPHPRQVAGDARLGVPPLRWTPGDTMGNIAALIDASLGSLAHDVPEVRRAYYDFETGTFRDSQGAPLSDEVLDGWASRSGRVRAAGAGRRTLKRGILLNTVARAESGAGPGLLELVLRQQSKLVARGGLGGLLYSVRGGAGGPAPAGARRRLVDGLADRLTDLQPAMLATVPLNYFSELKRPNMAAVDEYLRLKRAMDAYRGRKHDAADQVAQAWLRYARLGLGTDGRARARTLADLMHDATLAGIDPSLSP</sequence>
<accession>A0ABT7ADW0</accession>
<evidence type="ECO:0000256" key="1">
    <source>
        <dbReference type="SAM" id="MobiDB-lite"/>
    </source>
</evidence>
<gene>
    <name evidence="4" type="ORF">QNA08_04820</name>
</gene>
<dbReference type="InterPro" id="IPR041196">
    <property type="entry name" value="LPD37"/>
</dbReference>
<protein>
    <recommendedName>
        <fullName evidence="6">Large polyvalent protein associated domain-containing protein</fullName>
    </recommendedName>
</protein>
<name>A0ABT7ADW0_9HYPH</name>
<feature type="domain" description="Large polyvalent protein associated" evidence="2">
    <location>
        <begin position="272"/>
        <end position="511"/>
    </location>
</feature>
<dbReference type="Pfam" id="PF18858">
    <property type="entry name" value="LPD39"/>
    <property type="match status" value="1"/>
</dbReference>
<evidence type="ECO:0000259" key="2">
    <source>
        <dbReference type="Pfam" id="PF18853"/>
    </source>
</evidence>
<dbReference type="InterPro" id="IPR041639">
    <property type="entry name" value="LPD39"/>
</dbReference>
<dbReference type="Proteomes" id="UP001321492">
    <property type="component" value="Unassembled WGS sequence"/>
</dbReference>
<evidence type="ECO:0000313" key="5">
    <source>
        <dbReference type="Proteomes" id="UP001321492"/>
    </source>
</evidence>
<organism evidence="4 5">
    <name type="scientific">Chelatococcus albus</name>
    <dbReference type="NCBI Taxonomy" id="3047466"/>
    <lineage>
        <taxon>Bacteria</taxon>
        <taxon>Pseudomonadati</taxon>
        <taxon>Pseudomonadota</taxon>
        <taxon>Alphaproteobacteria</taxon>
        <taxon>Hyphomicrobiales</taxon>
        <taxon>Chelatococcaceae</taxon>
        <taxon>Chelatococcus</taxon>
    </lineage>
</organism>
<evidence type="ECO:0000313" key="4">
    <source>
        <dbReference type="EMBL" id="MDJ1157561.1"/>
    </source>
</evidence>
<dbReference type="Pfam" id="PF18853">
    <property type="entry name" value="LPD37"/>
    <property type="match status" value="1"/>
</dbReference>
<evidence type="ECO:0000259" key="3">
    <source>
        <dbReference type="Pfam" id="PF18858"/>
    </source>
</evidence>
<feature type="domain" description="Large polyvalent protein-associated" evidence="3">
    <location>
        <begin position="557"/>
        <end position="657"/>
    </location>
</feature>
<feature type="region of interest" description="Disordered" evidence="1">
    <location>
        <begin position="240"/>
        <end position="263"/>
    </location>
</feature>
<proteinExistence type="predicted"/>
<dbReference type="EMBL" id="JASJEV010000002">
    <property type="protein sequence ID" value="MDJ1157561.1"/>
    <property type="molecule type" value="Genomic_DNA"/>
</dbReference>